<evidence type="ECO:0000313" key="7">
    <source>
        <dbReference type="RefSeq" id="XP_033577577.1"/>
    </source>
</evidence>
<dbReference type="PANTHER" id="PTHR21661">
    <property type="entry name" value="EPOXIDE HYDROLASE 1-RELATED"/>
    <property type="match status" value="1"/>
</dbReference>
<dbReference type="InterPro" id="IPR029058">
    <property type="entry name" value="AB_hydrolase_fold"/>
</dbReference>
<keyword evidence="6" id="KW-1185">Reference proteome</keyword>
<reference evidence="7" key="2">
    <citation type="submission" date="2020-04" db="EMBL/GenBank/DDBJ databases">
        <authorList>
            <consortium name="NCBI Genome Project"/>
        </authorList>
    </citation>
    <scope>NUCLEOTIDE SEQUENCE</scope>
    <source>
        <strain evidence="7">CBS 304.34</strain>
    </source>
</reference>
<sequence length="396" mass="44390">MEYAKIPPRSSSKPTPFQVSIPDSQVARLHRHLDLAELAPETYENLKEDESVGISHAWLSNALHSWKTQYDWRQTEKRINSFPNYQVSVTDEVGTDYSIHIVALFSEKPDAIPIVMLHGWPGSFMEFLPCLDIVRNRYTPSTLPYHIIVPSIVGYCFSTGPSTKSNTTVADVAWVINSMMVGLGFQDGYIAQGGDIGSYLARILGSKFEECKAVHLNFCGMQKPQNADATSEALSKIEEAALEQSRLSSMTEFAYALEHATRPATIGFVLSSNPVALLSWIGEKYLAWSHQNPPLSVILDAASVYWFTKTIARCLYPYRDVLRSPYHDLPEYFIHKPLGFSSFPYEITPTPISWVRSTGNLAWSRTHSEGGHFAALETPDAFLRDIEDFVASVWAP</sequence>
<dbReference type="InterPro" id="IPR016292">
    <property type="entry name" value="Epoxide_hydrolase"/>
</dbReference>
<reference evidence="5 7" key="1">
    <citation type="journal article" date="2020" name="Stud. Mycol.">
        <title>101 Dothideomycetes genomes: a test case for predicting lifestyles and emergence of pathogens.</title>
        <authorList>
            <person name="Haridas S."/>
            <person name="Albert R."/>
            <person name="Binder M."/>
            <person name="Bloem J."/>
            <person name="Labutti K."/>
            <person name="Salamov A."/>
            <person name="Andreopoulos B."/>
            <person name="Baker S."/>
            <person name="Barry K."/>
            <person name="Bills G."/>
            <person name="Bluhm B."/>
            <person name="Cannon C."/>
            <person name="Castanera R."/>
            <person name="Culley D."/>
            <person name="Daum C."/>
            <person name="Ezra D."/>
            <person name="Gonzalez J."/>
            <person name="Henrissat B."/>
            <person name="Kuo A."/>
            <person name="Liang C."/>
            <person name="Lipzen A."/>
            <person name="Lutzoni F."/>
            <person name="Magnuson J."/>
            <person name="Mondo S."/>
            <person name="Nolan M."/>
            <person name="Ohm R."/>
            <person name="Pangilinan J."/>
            <person name="Park H.-J."/>
            <person name="Ramirez L."/>
            <person name="Alfaro M."/>
            <person name="Sun H."/>
            <person name="Tritt A."/>
            <person name="Yoshinaga Y."/>
            <person name="Zwiers L.-H."/>
            <person name="Turgeon B."/>
            <person name="Goodwin S."/>
            <person name="Spatafora J."/>
            <person name="Crous P."/>
            <person name="Grigoriev I."/>
        </authorList>
    </citation>
    <scope>NUCLEOTIDE SEQUENCE</scope>
    <source>
        <strain evidence="5 7">CBS 304.34</strain>
    </source>
</reference>
<evidence type="ECO:0000313" key="6">
    <source>
        <dbReference type="Proteomes" id="UP000504636"/>
    </source>
</evidence>
<dbReference type="Proteomes" id="UP000504636">
    <property type="component" value="Unplaced"/>
</dbReference>
<dbReference type="SUPFAM" id="SSF53474">
    <property type="entry name" value="alpha/beta-Hydrolases"/>
    <property type="match status" value="1"/>
</dbReference>
<proteinExistence type="inferred from homology"/>
<dbReference type="EMBL" id="MU003699">
    <property type="protein sequence ID" value="KAF2810613.1"/>
    <property type="molecule type" value="Genomic_DNA"/>
</dbReference>
<feature type="active site" description="Proton acceptor" evidence="3">
    <location>
        <position position="372"/>
    </location>
</feature>
<organism evidence="5">
    <name type="scientific">Mytilinidion resinicola</name>
    <dbReference type="NCBI Taxonomy" id="574789"/>
    <lineage>
        <taxon>Eukaryota</taxon>
        <taxon>Fungi</taxon>
        <taxon>Dikarya</taxon>
        <taxon>Ascomycota</taxon>
        <taxon>Pezizomycotina</taxon>
        <taxon>Dothideomycetes</taxon>
        <taxon>Pleosporomycetidae</taxon>
        <taxon>Mytilinidiales</taxon>
        <taxon>Mytilinidiaceae</taxon>
        <taxon>Mytilinidion</taxon>
    </lineage>
</organism>
<dbReference type="PANTHER" id="PTHR21661:SF39">
    <property type="entry name" value="HYDROLASE, PUTATIVE (AFU_ORTHOLOGUE AFUA_3G08960)-RELATED"/>
    <property type="match status" value="1"/>
</dbReference>
<dbReference type="GeneID" id="54463730"/>
<dbReference type="AlphaFoldDB" id="A0A6A6YPX9"/>
<dbReference type="PIRSF" id="PIRSF001112">
    <property type="entry name" value="Epoxide_hydrolase"/>
    <property type="match status" value="1"/>
</dbReference>
<feature type="domain" description="Epoxide hydrolase N-terminal" evidence="4">
    <location>
        <begin position="15"/>
        <end position="127"/>
    </location>
</feature>
<dbReference type="Pfam" id="PF06441">
    <property type="entry name" value="EHN"/>
    <property type="match status" value="1"/>
</dbReference>
<evidence type="ECO:0000256" key="2">
    <source>
        <dbReference type="ARBA" id="ARBA00022801"/>
    </source>
</evidence>
<evidence type="ECO:0000259" key="4">
    <source>
        <dbReference type="Pfam" id="PF06441"/>
    </source>
</evidence>
<dbReference type="RefSeq" id="XP_033577577.1">
    <property type="nucleotide sequence ID" value="XM_033722837.1"/>
</dbReference>
<comment type="similarity">
    <text evidence="1">Belongs to the peptidase S33 family.</text>
</comment>
<dbReference type="InterPro" id="IPR010497">
    <property type="entry name" value="Epoxide_hydro_N"/>
</dbReference>
<accession>A0A6A6YPX9</accession>
<feature type="active site" description="Proton donor" evidence="3">
    <location>
        <position position="318"/>
    </location>
</feature>
<evidence type="ECO:0000256" key="1">
    <source>
        <dbReference type="ARBA" id="ARBA00010088"/>
    </source>
</evidence>
<dbReference type="GO" id="GO:0097176">
    <property type="term" value="P:epoxide metabolic process"/>
    <property type="evidence" value="ECO:0007669"/>
    <property type="project" value="TreeGrafter"/>
</dbReference>
<keyword evidence="2 5" id="KW-0378">Hydrolase</keyword>
<feature type="active site" description="Nucleophile" evidence="3">
    <location>
        <position position="195"/>
    </location>
</feature>
<dbReference type="PRINTS" id="PR00412">
    <property type="entry name" value="EPOXHYDRLASE"/>
</dbReference>
<dbReference type="OrthoDB" id="7130006at2759"/>
<dbReference type="Gene3D" id="3.40.50.1820">
    <property type="entry name" value="alpha/beta hydrolase"/>
    <property type="match status" value="1"/>
</dbReference>
<reference evidence="7" key="3">
    <citation type="submission" date="2025-04" db="UniProtKB">
        <authorList>
            <consortium name="RefSeq"/>
        </authorList>
    </citation>
    <scope>IDENTIFICATION</scope>
    <source>
        <strain evidence="7">CBS 304.34</strain>
    </source>
</reference>
<protein>
    <submittedName>
        <fullName evidence="5 7">Epoxide hydrolase</fullName>
    </submittedName>
</protein>
<name>A0A6A6YPX9_9PEZI</name>
<evidence type="ECO:0000256" key="3">
    <source>
        <dbReference type="PIRSR" id="PIRSR001112-1"/>
    </source>
</evidence>
<dbReference type="InterPro" id="IPR000639">
    <property type="entry name" value="Epox_hydrolase-like"/>
</dbReference>
<gene>
    <name evidence="5 7" type="ORF">BDZ99DRAFT_487524</name>
</gene>
<evidence type="ECO:0000313" key="5">
    <source>
        <dbReference type="EMBL" id="KAF2810613.1"/>
    </source>
</evidence>
<dbReference type="GO" id="GO:0004301">
    <property type="term" value="F:epoxide hydrolase activity"/>
    <property type="evidence" value="ECO:0007669"/>
    <property type="project" value="TreeGrafter"/>
</dbReference>